<organism evidence="4 5">
    <name type="scientific">Actinopolymorpha cephalotaxi</name>
    <dbReference type="NCBI Taxonomy" id="504797"/>
    <lineage>
        <taxon>Bacteria</taxon>
        <taxon>Bacillati</taxon>
        <taxon>Actinomycetota</taxon>
        <taxon>Actinomycetes</taxon>
        <taxon>Propionibacteriales</taxon>
        <taxon>Actinopolymorphaceae</taxon>
        <taxon>Actinopolymorpha</taxon>
    </lineage>
</organism>
<reference evidence="4 5" key="1">
    <citation type="submission" date="2016-10" db="EMBL/GenBank/DDBJ databases">
        <authorList>
            <person name="de Groot N.N."/>
        </authorList>
    </citation>
    <scope>NUCLEOTIDE SEQUENCE [LARGE SCALE GENOMIC DNA]</scope>
    <source>
        <strain evidence="4 5">CPCC 202808</strain>
    </source>
</reference>
<reference evidence="3 6" key="2">
    <citation type="submission" date="2020-07" db="EMBL/GenBank/DDBJ databases">
        <title>Sequencing the genomes of 1000 actinobacteria strains.</title>
        <authorList>
            <person name="Klenk H.-P."/>
        </authorList>
    </citation>
    <scope>NUCLEOTIDE SEQUENCE [LARGE SCALE GENOMIC DNA]</scope>
    <source>
        <strain evidence="3 6">DSM 45117</strain>
    </source>
</reference>
<feature type="domain" description="Tyr recombinase" evidence="2">
    <location>
        <begin position="1"/>
        <end position="120"/>
    </location>
</feature>
<dbReference type="STRING" id="504797.SAMN05421678_103468"/>
<accession>A0A1I2NNM3</accession>
<proteinExistence type="predicted"/>
<dbReference type="RefSeq" id="WP_092882425.1">
    <property type="nucleotide sequence ID" value="NZ_FOOI01000003.1"/>
</dbReference>
<protein>
    <submittedName>
        <fullName evidence="3 4">Integrase</fullName>
    </submittedName>
</protein>
<dbReference type="InterPro" id="IPR013762">
    <property type="entry name" value="Integrase-like_cat_sf"/>
</dbReference>
<dbReference type="PROSITE" id="PS51898">
    <property type="entry name" value="TYR_RECOMBINASE"/>
    <property type="match status" value="1"/>
</dbReference>
<evidence type="ECO:0000313" key="6">
    <source>
        <dbReference type="Proteomes" id="UP000533017"/>
    </source>
</evidence>
<dbReference type="Proteomes" id="UP000533017">
    <property type="component" value="Unassembled WGS sequence"/>
</dbReference>
<dbReference type="EMBL" id="JACBZA010000001">
    <property type="protein sequence ID" value="NYH85425.1"/>
    <property type="molecule type" value="Genomic_DNA"/>
</dbReference>
<dbReference type="GO" id="GO:0003677">
    <property type="term" value="F:DNA binding"/>
    <property type="evidence" value="ECO:0007669"/>
    <property type="project" value="InterPro"/>
</dbReference>
<dbReference type="InterPro" id="IPR002104">
    <property type="entry name" value="Integrase_catalytic"/>
</dbReference>
<dbReference type="GO" id="GO:0006310">
    <property type="term" value="P:DNA recombination"/>
    <property type="evidence" value="ECO:0007669"/>
    <property type="project" value="UniProtKB-KW"/>
</dbReference>
<gene>
    <name evidence="3" type="ORF">FHR37_004276</name>
    <name evidence="4" type="ORF">SAMN05421678_103468</name>
</gene>
<dbReference type="EMBL" id="FOOI01000003">
    <property type="protein sequence ID" value="SFG05462.1"/>
    <property type="molecule type" value="Genomic_DNA"/>
</dbReference>
<dbReference type="InterPro" id="IPR011010">
    <property type="entry name" value="DNA_brk_join_enz"/>
</dbReference>
<dbReference type="SUPFAM" id="SSF56349">
    <property type="entry name" value="DNA breaking-rejoining enzymes"/>
    <property type="match status" value="1"/>
</dbReference>
<dbReference type="OrthoDB" id="3773913at2"/>
<keyword evidence="1" id="KW-0233">DNA recombination</keyword>
<dbReference type="GO" id="GO:0015074">
    <property type="term" value="P:DNA integration"/>
    <property type="evidence" value="ECO:0007669"/>
    <property type="project" value="InterPro"/>
</dbReference>
<evidence type="ECO:0000313" key="5">
    <source>
        <dbReference type="Proteomes" id="UP000199052"/>
    </source>
</evidence>
<evidence type="ECO:0000313" key="3">
    <source>
        <dbReference type="EMBL" id="NYH85425.1"/>
    </source>
</evidence>
<sequence>MRPVPCHPRLVQLLHAHLEEFGVAPDGRLFRARYYNRPLSDSVYGRIWHKARRIALTEREADSPLARRPYDLRHACVTNWLNAGVDAAQVAQWAGHSVAVLLRVYVRCIVGRDEIAKRRIEQAFRDEE</sequence>
<evidence type="ECO:0000313" key="4">
    <source>
        <dbReference type="EMBL" id="SFG05462.1"/>
    </source>
</evidence>
<evidence type="ECO:0000256" key="1">
    <source>
        <dbReference type="ARBA" id="ARBA00023172"/>
    </source>
</evidence>
<keyword evidence="6" id="KW-1185">Reference proteome</keyword>
<dbReference type="AlphaFoldDB" id="A0A1I2NNM3"/>
<evidence type="ECO:0000259" key="2">
    <source>
        <dbReference type="PROSITE" id="PS51898"/>
    </source>
</evidence>
<dbReference type="Proteomes" id="UP000199052">
    <property type="component" value="Unassembled WGS sequence"/>
</dbReference>
<dbReference type="Gene3D" id="1.10.443.10">
    <property type="entry name" value="Intergrase catalytic core"/>
    <property type="match status" value="1"/>
</dbReference>
<name>A0A1I2NNM3_9ACTN</name>